<dbReference type="OrthoDB" id="9825341at2"/>
<evidence type="ECO:0000256" key="1">
    <source>
        <dbReference type="SAM" id="MobiDB-lite"/>
    </source>
</evidence>
<dbReference type="RefSeq" id="WP_023067227.1">
    <property type="nucleotide sequence ID" value="NZ_AUZM01000034.1"/>
</dbReference>
<proteinExistence type="predicted"/>
<organism evidence="2 3">
    <name type="scientific">Lyngbya aestuarii BL J</name>
    <dbReference type="NCBI Taxonomy" id="1348334"/>
    <lineage>
        <taxon>Bacteria</taxon>
        <taxon>Bacillati</taxon>
        <taxon>Cyanobacteriota</taxon>
        <taxon>Cyanophyceae</taxon>
        <taxon>Oscillatoriophycideae</taxon>
        <taxon>Oscillatoriales</taxon>
        <taxon>Microcoleaceae</taxon>
        <taxon>Lyngbya</taxon>
    </lineage>
</organism>
<dbReference type="AlphaFoldDB" id="U7QH62"/>
<feature type="region of interest" description="Disordered" evidence="1">
    <location>
        <begin position="1"/>
        <end position="22"/>
    </location>
</feature>
<dbReference type="EMBL" id="AUZM01000034">
    <property type="protein sequence ID" value="ERT06612.1"/>
    <property type="molecule type" value="Genomic_DNA"/>
</dbReference>
<feature type="compositionally biased region" description="Basic and acidic residues" evidence="1">
    <location>
        <begin position="1"/>
        <end position="14"/>
    </location>
</feature>
<name>U7QH62_9CYAN</name>
<protein>
    <submittedName>
        <fullName evidence="2">Uncharacterized protein</fullName>
    </submittedName>
</protein>
<sequence>MQSTSVEKHTEPKKSTQSSTPILHLEKTFPNQNISNNLVNKKEKLVKEVITYKAEKAQELTRAKRLNRWSIGIALVLTAATTICGSSQEEKIQGLVAPLGTLAVTINGWIASVPMSKKVSLYERVLVKADNLRSDLEFEVEAEDDLEEIRENFKSLKVELIQENPNEQPKLQSARSGLKS</sequence>
<evidence type="ECO:0000313" key="3">
    <source>
        <dbReference type="Proteomes" id="UP000017127"/>
    </source>
</evidence>
<accession>U7QH62</accession>
<comment type="caution">
    <text evidence="2">The sequence shown here is derived from an EMBL/GenBank/DDBJ whole genome shotgun (WGS) entry which is preliminary data.</text>
</comment>
<evidence type="ECO:0000313" key="2">
    <source>
        <dbReference type="EMBL" id="ERT06612.1"/>
    </source>
</evidence>
<dbReference type="Proteomes" id="UP000017127">
    <property type="component" value="Unassembled WGS sequence"/>
</dbReference>
<keyword evidence="3" id="KW-1185">Reference proteome</keyword>
<reference evidence="2 3" key="1">
    <citation type="journal article" date="2013" name="Front. Microbiol.">
        <title>Comparative genomic analyses of the cyanobacterium, Lyngbya aestuarii BL J, a powerful hydrogen producer.</title>
        <authorList>
            <person name="Kothari A."/>
            <person name="Vaughn M."/>
            <person name="Garcia-Pichel F."/>
        </authorList>
    </citation>
    <scope>NUCLEOTIDE SEQUENCE [LARGE SCALE GENOMIC DNA]</scope>
    <source>
        <strain evidence="2 3">BL J</strain>
    </source>
</reference>
<gene>
    <name evidence="2" type="ORF">M595_3446</name>
</gene>